<dbReference type="OrthoDB" id="3944545at2759"/>
<dbReference type="STRING" id="1745343.A0A2J6PSZ0"/>
<evidence type="ECO:0000313" key="1">
    <source>
        <dbReference type="EMBL" id="PMD17157.1"/>
    </source>
</evidence>
<accession>A0A2J6PSZ0</accession>
<name>A0A2J6PSZ0_9HELO</name>
<sequence length="257" mass="29280">MATPQSSQPDEPYPTFRELRSDGLPVRFSPAAQRLFWPLDGVFPTSISVMKTPHNPDSLDLYFQPDTEGSGSGTWHEISQLHLTEPKVSSVEASIYDLEHWEELWLEQHREHTAGDAQYVTYGDLSDDDRPYASEMKEDGGWESDSDTEFLVRCCGEDRTLRKAAKLVVKPSAGKQYVTVHDYVSAVHPWLMSLREDVLQAKKVALWYPSSLPTEFLVKNGPKMMIEDKEHCIRRMRGDPPDHPVPASILNGLRRNR</sequence>
<organism evidence="1 2">
    <name type="scientific">Hyaloscypha hepaticicola</name>
    <dbReference type="NCBI Taxonomy" id="2082293"/>
    <lineage>
        <taxon>Eukaryota</taxon>
        <taxon>Fungi</taxon>
        <taxon>Dikarya</taxon>
        <taxon>Ascomycota</taxon>
        <taxon>Pezizomycotina</taxon>
        <taxon>Leotiomycetes</taxon>
        <taxon>Helotiales</taxon>
        <taxon>Hyaloscyphaceae</taxon>
        <taxon>Hyaloscypha</taxon>
    </lineage>
</organism>
<gene>
    <name evidence="1" type="ORF">NA56DRAFT_681291</name>
</gene>
<evidence type="ECO:0000313" key="2">
    <source>
        <dbReference type="Proteomes" id="UP000235672"/>
    </source>
</evidence>
<keyword evidence="2" id="KW-1185">Reference proteome</keyword>
<protein>
    <submittedName>
        <fullName evidence="1">Uncharacterized protein</fullName>
    </submittedName>
</protein>
<dbReference type="EMBL" id="KZ613501">
    <property type="protein sequence ID" value="PMD17157.1"/>
    <property type="molecule type" value="Genomic_DNA"/>
</dbReference>
<reference evidence="1 2" key="1">
    <citation type="submission" date="2016-05" db="EMBL/GenBank/DDBJ databases">
        <title>A degradative enzymes factory behind the ericoid mycorrhizal symbiosis.</title>
        <authorList>
            <consortium name="DOE Joint Genome Institute"/>
            <person name="Martino E."/>
            <person name="Morin E."/>
            <person name="Grelet G."/>
            <person name="Kuo A."/>
            <person name="Kohler A."/>
            <person name="Daghino S."/>
            <person name="Barry K."/>
            <person name="Choi C."/>
            <person name="Cichocki N."/>
            <person name="Clum A."/>
            <person name="Copeland A."/>
            <person name="Hainaut M."/>
            <person name="Haridas S."/>
            <person name="Labutti K."/>
            <person name="Lindquist E."/>
            <person name="Lipzen A."/>
            <person name="Khouja H.-R."/>
            <person name="Murat C."/>
            <person name="Ohm R."/>
            <person name="Olson A."/>
            <person name="Spatafora J."/>
            <person name="Veneault-Fourrey C."/>
            <person name="Henrissat B."/>
            <person name="Grigoriev I."/>
            <person name="Martin F."/>
            <person name="Perotto S."/>
        </authorList>
    </citation>
    <scope>NUCLEOTIDE SEQUENCE [LARGE SCALE GENOMIC DNA]</scope>
    <source>
        <strain evidence="1 2">UAMH 7357</strain>
    </source>
</reference>
<proteinExistence type="predicted"/>
<dbReference type="AlphaFoldDB" id="A0A2J6PSZ0"/>
<dbReference type="Proteomes" id="UP000235672">
    <property type="component" value="Unassembled WGS sequence"/>
</dbReference>